<evidence type="ECO:0000313" key="2">
    <source>
        <dbReference type="EMBL" id="JAI00968.1"/>
    </source>
</evidence>
<dbReference type="AlphaFoldDB" id="A0A0E9XE06"/>
<feature type="transmembrane region" description="Helical" evidence="1">
    <location>
        <begin position="24"/>
        <end position="44"/>
    </location>
</feature>
<reference evidence="2" key="2">
    <citation type="journal article" date="2015" name="Fish Shellfish Immunol.">
        <title>Early steps in the European eel (Anguilla anguilla)-Vibrio vulnificus interaction in the gills: Role of the RtxA13 toxin.</title>
        <authorList>
            <person name="Callol A."/>
            <person name="Pajuelo D."/>
            <person name="Ebbesson L."/>
            <person name="Teles M."/>
            <person name="MacKenzie S."/>
            <person name="Amaro C."/>
        </authorList>
    </citation>
    <scope>NUCLEOTIDE SEQUENCE</scope>
</reference>
<keyword evidence="1" id="KW-0472">Membrane</keyword>
<dbReference type="EMBL" id="GBXM01007610">
    <property type="protein sequence ID" value="JAI00968.1"/>
    <property type="molecule type" value="Transcribed_RNA"/>
</dbReference>
<evidence type="ECO:0000256" key="1">
    <source>
        <dbReference type="SAM" id="Phobius"/>
    </source>
</evidence>
<name>A0A0E9XE06_ANGAN</name>
<organism evidence="2">
    <name type="scientific">Anguilla anguilla</name>
    <name type="common">European freshwater eel</name>
    <name type="synonym">Muraena anguilla</name>
    <dbReference type="NCBI Taxonomy" id="7936"/>
    <lineage>
        <taxon>Eukaryota</taxon>
        <taxon>Metazoa</taxon>
        <taxon>Chordata</taxon>
        <taxon>Craniata</taxon>
        <taxon>Vertebrata</taxon>
        <taxon>Euteleostomi</taxon>
        <taxon>Actinopterygii</taxon>
        <taxon>Neopterygii</taxon>
        <taxon>Teleostei</taxon>
        <taxon>Anguilliformes</taxon>
        <taxon>Anguillidae</taxon>
        <taxon>Anguilla</taxon>
    </lineage>
</organism>
<reference evidence="2" key="1">
    <citation type="submission" date="2014-11" db="EMBL/GenBank/DDBJ databases">
        <authorList>
            <person name="Amaro Gonzalez C."/>
        </authorList>
    </citation>
    <scope>NUCLEOTIDE SEQUENCE</scope>
</reference>
<proteinExistence type="predicted"/>
<sequence>MMKSSLIQTTNLQYLNETLDKKQLILPLFLLYLILYVNTILIIHRQKCCILCCCVNIENIIIFSMPVAENLSLFCF</sequence>
<accession>A0A0E9XE06</accession>
<keyword evidence="1" id="KW-1133">Transmembrane helix</keyword>
<protein>
    <submittedName>
        <fullName evidence="2">Uncharacterized protein</fullName>
    </submittedName>
</protein>
<keyword evidence="1" id="KW-0812">Transmembrane</keyword>